<dbReference type="AlphaFoldDB" id="A0A2S7CWZ3"/>
<evidence type="ECO:0000259" key="1">
    <source>
        <dbReference type="Pfam" id="PF08845"/>
    </source>
</evidence>
<evidence type="ECO:0000313" key="2">
    <source>
        <dbReference type="EMBL" id="PPU66070.1"/>
    </source>
</evidence>
<evidence type="ECO:0000313" key="3">
    <source>
        <dbReference type="Proteomes" id="UP000237872"/>
    </source>
</evidence>
<dbReference type="GO" id="GO:0016070">
    <property type="term" value="P:RNA metabolic process"/>
    <property type="evidence" value="ECO:0007669"/>
    <property type="project" value="InterPro"/>
</dbReference>
<dbReference type="InterPro" id="IPR014944">
    <property type="entry name" value="Toxin_SymE-like"/>
</dbReference>
<gene>
    <name evidence="2" type="ORF">XcodCFBP4690_03325</name>
</gene>
<feature type="domain" description="Toxin SymE-like" evidence="1">
    <location>
        <begin position="27"/>
        <end position="80"/>
    </location>
</feature>
<sequence>MCRPAHGICQRTAHSRACAPRRARRARQCTVSYTHYPGAHDHDGDQHVRHVRLSGPWLEQLGFAIGTRLRIAASEGQLLMDVLPPMELPAKPRSVRR</sequence>
<dbReference type="GO" id="GO:0003723">
    <property type="term" value="F:RNA binding"/>
    <property type="evidence" value="ECO:0007669"/>
    <property type="project" value="InterPro"/>
</dbReference>
<dbReference type="GO" id="GO:0016788">
    <property type="term" value="F:hydrolase activity, acting on ester bonds"/>
    <property type="evidence" value="ECO:0007669"/>
    <property type="project" value="InterPro"/>
</dbReference>
<proteinExistence type="predicted"/>
<name>A0A2S7CWZ3_9XANT</name>
<dbReference type="Proteomes" id="UP000237872">
    <property type="component" value="Unassembled WGS sequence"/>
</dbReference>
<protein>
    <recommendedName>
        <fullName evidence="1">Toxin SymE-like domain-containing protein</fullName>
    </recommendedName>
</protein>
<dbReference type="Pfam" id="PF08845">
    <property type="entry name" value="SymE_toxin"/>
    <property type="match status" value="1"/>
</dbReference>
<accession>A0A2S7CWZ3</accession>
<organism evidence="2 3">
    <name type="scientific">Xanthomonas codiaei</name>
    <dbReference type="NCBI Taxonomy" id="56463"/>
    <lineage>
        <taxon>Bacteria</taxon>
        <taxon>Pseudomonadati</taxon>
        <taxon>Pseudomonadota</taxon>
        <taxon>Gammaproteobacteria</taxon>
        <taxon>Lysobacterales</taxon>
        <taxon>Lysobacteraceae</taxon>
        <taxon>Xanthomonas</taxon>
    </lineage>
</organism>
<dbReference type="EMBL" id="MDEC01000003">
    <property type="protein sequence ID" value="PPU66070.1"/>
    <property type="molecule type" value="Genomic_DNA"/>
</dbReference>
<dbReference type="OrthoDB" id="5998248at2"/>
<reference evidence="2 3" key="1">
    <citation type="submission" date="2016-08" db="EMBL/GenBank/DDBJ databases">
        <authorList>
            <person name="Seilhamer J.J."/>
        </authorList>
    </citation>
    <scope>NUCLEOTIDE SEQUENCE [LARGE SCALE GENOMIC DNA]</scope>
    <source>
        <strain evidence="2 3">CFBP4690</strain>
    </source>
</reference>
<dbReference type="GO" id="GO:0005737">
    <property type="term" value="C:cytoplasm"/>
    <property type="evidence" value="ECO:0007669"/>
    <property type="project" value="InterPro"/>
</dbReference>
<comment type="caution">
    <text evidence="2">The sequence shown here is derived from an EMBL/GenBank/DDBJ whole genome shotgun (WGS) entry which is preliminary data.</text>
</comment>